<protein>
    <submittedName>
        <fullName evidence="1">Uncharacterized protein</fullName>
    </submittedName>
</protein>
<accession>A0A077ELK6</accession>
<dbReference type="SUPFAM" id="SSF56059">
    <property type="entry name" value="Glutathione synthetase ATP-binding domain-like"/>
    <property type="match status" value="1"/>
</dbReference>
<sequence length="397" mass="46348">MIPNFRKQFNDAFSPEKYQKLKDTCQQHSSTEIGFRLSESPIFVDKVFQEKLFNAAESIIQQIDSFSAEELNKAIPPESLVPGDDSHYHFLAIDFGICRNESGELEPQLIELQAFPSLFGFQRQYEEDLRSVYPFLDTFKRRIPINDYIEKLRNIIIGNENPENVILLEIFPEQQKTAVDFSVTEKFLGIKTICLTKIIKEGQHLFYEDNGRKIKINRIYNRVIFDELDNIPDLKTDFHFTDDVEVTWVTHPNWFFKISKFILPKLNHTYVPKSYFLNEAPDNLDYSQYVLKPLFSFAGSGVNIHPKQEDIDRITDKENYILQKKVNYAPIFEDINGEFSKAEIRLLFGKAEGSNKLEFLVNLVRMTKAEMVNVNFNKKDAIWIGSTIAFFENDLQK</sequence>
<dbReference type="eggNOG" id="COG2308">
    <property type="taxonomic scope" value="Bacteria"/>
</dbReference>
<dbReference type="KEGG" id="eao:BD94_3583"/>
<gene>
    <name evidence="1" type="ORF">BD94_3583</name>
</gene>
<reference evidence="1" key="2">
    <citation type="journal article" date="2015" name="Genome Biol. Evol.">
        <title>Complete Genome Sequence and Transcriptomic Analysis of the Novel Pathogen Elizabethkingia anophelis in Response to Oxidative Stress.</title>
        <authorList>
            <person name="Li Y."/>
            <person name="Liu Y."/>
            <person name="Chew S.C."/>
            <person name="Tay M."/>
            <person name="Salido M.M."/>
            <person name="Teo J."/>
            <person name="Lauro F.M."/>
            <person name="Givskov M."/>
            <person name="Yang L."/>
        </authorList>
    </citation>
    <scope>NUCLEOTIDE SEQUENCE</scope>
    <source>
        <strain evidence="1">NUHP1</strain>
    </source>
</reference>
<reference evidence="1" key="1">
    <citation type="journal article" date="2013" name="Lancet">
        <title>First case of E anophelis outbreak in an intensive-care unit.</title>
        <authorList>
            <person name="Teo J."/>
            <person name="Tan S.Y."/>
            <person name="Tay M."/>
            <person name="Ding Y."/>
            <person name="Kjelleberg S."/>
            <person name="Givskov M."/>
            <person name="Lin R.T."/>
            <person name="Yang L."/>
        </authorList>
    </citation>
    <scope>NUCLEOTIDE SEQUENCE [LARGE SCALE GENOMIC DNA]</scope>
    <source>
        <strain evidence="1">NUHP1</strain>
    </source>
</reference>
<dbReference type="STRING" id="1338011.BD94_3583"/>
<dbReference type="AlphaFoldDB" id="A0A077ELK6"/>
<name>A0A077ELK6_9FLAO</name>
<dbReference type="EMBL" id="CP007547">
    <property type="protein sequence ID" value="AIL47358.1"/>
    <property type="molecule type" value="Genomic_DNA"/>
</dbReference>
<evidence type="ECO:0000313" key="2">
    <source>
        <dbReference type="Proteomes" id="UP000028933"/>
    </source>
</evidence>
<dbReference type="Proteomes" id="UP000028933">
    <property type="component" value="Chromosome"/>
</dbReference>
<organism evidence="1 2">
    <name type="scientific">Elizabethkingia anophelis NUHP1</name>
    <dbReference type="NCBI Taxonomy" id="1338011"/>
    <lineage>
        <taxon>Bacteria</taxon>
        <taxon>Pseudomonadati</taxon>
        <taxon>Bacteroidota</taxon>
        <taxon>Flavobacteriia</taxon>
        <taxon>Flavobacteriales</taxon>
        <taxon>Weeksellaceae</taxon>
        <taxon>Elizabethkingia</taxon>
    </lineage>
</organism>
<proteinExistence type="predicted"/>
<dbReference type="HOGENOM" id="CLU_703380_0_0_10"/>
<evidence type="ECO:0000313" key="1">
    <source>
        <dbReference type="EMBL" id="AIL47358.1"/>
    </source>
</evidence>
<dbReference type="RefSeq" id="WP_024565666.1">
    <property type="nucleotide sequence ID" value="NZ_CP007547.1"/>
</dbReference>